<keyword evidence="2" id="KW-0808">Transferase</keyword>
<dbReference type="CDD" id="cd14728">
    <property type="entry name" value="Ere-like"/>
    <property type="match status" value="1"/>
</dbReference>
<evidence type="ECO:0000313" key="3">
    <source>
        <dbReference type="Proteomes" id="UP000176009"/>
    </source>
</evidence>
<dbReference type="Proteomes" id="UP000176009">
    <property type="component" value="Unassembled WGS sequence"/>
</dbReference>
<accession>A0A2N0TRU0</accession>
<dbReference type="InterPro" id="IPR052036">
    <property type="entry name" value="Hydrolase/PRTase-associated"/>
</dbReference>
<evidence type="ECO:0000313" key="4">
    <source>
        <dbReference type="Proteomes" id="UP000232533"/>
    </source>
</evidence>
<sequence>MKNSIIETLKNNKKDFESSADLEPLIDKLKNRKVVMLGEASHGTHEYYQWRARISKRLLEEHGFDFVVVEGDWPPCYQLNRHIKNYEEAGNTLEILKEFKRWPSWMWANWEVKEFAEWLKGLNKDLAADKRKGFYGLDVYSLWESLDAIMEYLKKEDPVTLETAKEAMQCFEPHRDGEGDGQRYAMSTRMVPEGCRNEVCEMLVEIRNKAIGYNYDKENVFSTEQNALVAKNAEEYYRVMVQGGASTWNLRDQHMMDTLNNLLEFHGSDAKGIVWAHNTHIGDASYTDMADDGLYNIGELAREEYGKERVYLVGLGSYQGSVLAGSSWGTEVQEMHLPKAKENSWENFCHHAGEQFYVFSEDLKSNTKLENRIPHRAVGVVYNPAHERFGNYVPTVIPDRYDAFVFFDKSKGLNNIDIKSKENKVPETYPFGF</sequence>
<dbReference type="GO" id="GO:0046677">
    <property type="term" value="P:response to antibiotic"/>
    <property type="evidence" value="ECO:0007669"/>
    <property type="project" value="InterPro"/>
</dbReference>
<dbReference type="InterPro" id="IPR007815">
    <property type="entry name" value="Emycin_Estase"/>
</dbReference>
<comment type="caution">
    <text evidence="2">The sequence shown here is derived from an EMBL/GenBank/DDBJ whole genome shotgun (WGS) entry which is preliminary data.</text>
</comment>
<dbReference type="GO" id="GO:0032259">
    <property type="term" value="P:methylation"/>
    <property type="evidence" value="ECO:0007669"/>
    <property type="project" value="UniProtKB-KW"/>
</dbReference>
<dbReference type="OrthoDB" id="9810066at2"/>
<dbReference type="SUPFAM" id="SSF159501">
    <property type="entry name" value="EreA/ChaN-like"/>
    <property type="match status" value="1"/>
</dbReference>
<reference evidence="2 4" key="1">
    <citation type="submission" date="2015-10" db="EMBL/GenBank/DDBJ databases">
        <title>Draft genome sequence of Salegentibacter salinarum KCTC 12975.</title>
        <authorList>
            <person name="Lin W."/>
            <person name="Zheng Q."/>
        </authorList>
    </citation>
    <scope>NUCLEOTIDE SEQUENCE [LARGE SCALE GENOMIC DNA]</scope>
    <source>
        <strain evidence="2 4">KCTC 12974</strain>
    </source>
</reference>
<dbReference type="Proteomes" id="UP000232533">
    <property type="component" value="Unassembled WGS sequence"/>
</dbReference>
<protein>
    <submittedName>
        <fullName evidence="2">Protein-L-isoaspartate O-methyltransferase</fullName>
    </submittedName>
</protein>
<organism evidence="2 4">
    <name type="scientific">Salegentibacter salarius</name>
    <dbReference type="NCBI Taxonomy" id="435906"/>
    <lineage>
        <taxon>Bacteria</taxon>
        <taxon>Pseudomonadati</taxon>
        <taxon>Bacteroidota</taxon>
        <taxon>Flavobacteriia</taxon>
        <taxon>Flavobacteriales</taxon>
        <taxon>Flavobacteriaceae</taxon>
        <taxon>Salegentibacter</taxon>
    </lineage>
</organism>
<dbReference type="EMBL" id="MJBR01000034">
    <property type="protein sequence ID" value="OEY71871.1"/>
    <property type="molecule type" value="Genomic_DNA"/>
</dbReference>
<dbReference type="GO" id="GO:0008168">
    <property type="term" value="F:methyltransferase activity"/>
    <property type="evidence" value="ECO:0007669"/>
    <property type="project" value="UniProtKB-KW"/>
</dbReference>
<proteinExistence type="predicted"/>
<dbReference type="PANTHER" id="PTHR31299:SF0">
    <property type="entry name" value="ESTERASE, PUTATIVE (AFU_ORTHOLOGUE AFUA_1G05850)-RELATED"/>
    <property type="match status" value="1"/>
</dbReference>
<dbReference type="RefSeq" id="WP_070054952.1">
    <property type="nucleotide sequence ID" value="NZ_FVZF01000031.1"/>
</dbReference>
<dbReference type="Pfam" id="PF05139">
    <property type="entry name" value="Erythro_esteras"/>
    <property type="match status" value="1"/>
</dbReference>
<dbReference type="PIRSF" id="PIRSF036794">
    <property type="entry name" value="UCP_erythr_ester"/>
    <property type="match status" value="1"/>
</dbReference>
<keyword evidence="3" id="KW-1185">Reference proteome</keyword>
<evidence type="ECO:0000313" key="1">
    <source>
        <dbReference type="EMBL" id="OEY71871.1"/>
    </source>
</evidence>
<keyword evidence="2" id="KW-0489">Methyltransferase</keyword>
<dbReference type="Gene3D" id="1.20.1440.30">
    <property type="entry name" value="Biosynthetic Protein domain"/>
    <property type="match status" value="1"/>
</dbReference>
<reference evidence="1 3" key="2">
    <citation type="submission" date="2016-09" db="EMBL/GenBank/DDBJ databases">
        <title>Genome Sequence of Salegentibacter salarius,Isolated from a Marine Solar Saltern of the Yellow Sea in South Korea.</title>
        <authorList>
            <person name="Zheng Q."/>
            <person name="Liu Y."/>
        </authorList>
    </citation>
    <scope>NUCLEOTIDE SEQUENCE [LARGE SCALE GENOMIC DNA]</scope>
    <source>
        <strain evidence="1 3">KCTC 12974</strain>
    </source>
</reference>
<evidence type="ECO:0000313" key="2">
    <source>
        <dbReference type="EMBL" id="PKD17464.1"/>
    </source>
</evidence>
<dbReference type="Gene3D" id="3.40.1660.10">
    <property type="entry name" value="EreA-like (biosynthetic domain)"/>
    <property type="match status" value="1"/>
</dbReference>
<dbReference type="PANTHER" id="PTHR31299">
    <property type="entry name" value="ESTERASE, PUTATIVE (AFU_ORTHOLOGUE AFUA_1G05850)-RELATED"/>
    <property type="match status" value="1"/>
</dbReference>
<gene>
    <name evidence="2" type="ORF">APR40_04205</name>
    <name evidence="1" type="ORF">BHS39_04205</name>
</gene>
<dbReference type="Gene3D" id="3.30.1870.10">
    <property type="entry name" value="EreA-like, domain 2"/>
    <property type="match status" value="1"/>
</dbReference>
<dbReference type="AlphaFoldDB" id="A0A2N0TRU0"/>
<dbReference type="InterPro" id="IPR014622">
    <property type="entry name" value="UCP036794_erythomycin"/>
</dbReference>
<name>A0A2N0TRU0_9FLAO</name>
<dbReference type="EMBL" id="LKTR01000034">
    <property type="protein sequence ID" value="PKD17464.1"/>
    <property type="molecule type" value="Genomic_DNA"/>
</dbReference>